<name>A0A8S5MUV7_9CAUD</name>
<dbReference type="EMBL" id="BK014990">
    <property type="protein sequence ID" value="DAD85887.1"/>
    <property type="molecule type" value="Genomic_DNA"/>
</dbReference>
<accession>A0A8S5MUV7</accession>
<evidence type="ECO:0000313" key="1">
    <source>
        <dbReference type="EMBL" id="DAD85887.1"/>
    </source>
</evidence>
<sequence>MASCNASSADSMLSLASSDCSYLSEFWRLSGMLSRASSSSSRMVSKRSLRVLSSSIRSEIFSRRLLFMCGVPFF</sequence>
<proteinExistence type="predicted"/>
<protein>
    <submittedName>
        <fullName evidence="1">Uncharacterized protein</fullName>
    </submittedName>
</protein>
<reference evidence="1" key="1">
    <citation type="journal article" date="2021" name="Proc. Natl. Acad. Sci. U.S.A.">
        <title>A Catalog of Tens of Thousands of Viruses from Human Metagenomes Reveals Hidden Associations with Chronic Diseases.</title>
        <authorList>
            <person name="Tisza M.J."/>
            <person name="Buck C.B."/>
        </authorList>
    </citation>
    <scope>NUCLEOTIDE SEQUENCE</scope>
    <source>
        <strain evidence="1">CtGdK3</strain>
    </source>
</reference>
<organism evidence="1">
    <name type="scientific">Siphoviridae sp. ctGdK3</name>
    <dbReference type="NCBI Taxonomy" id="2826222"/>
    <lineage>
        <taxon>Viruses</taxon>
        <taxon>Duplodnaviria</taxon>
        <taxon>Heunggongvirae</taxon>
        <taxon>Uroviricota</taxon>
        <taxon>Caudoviricetes</taxon>
    </lineage>
</organism>